<dbReference type="PANTHER" id="PTHR37820:SF1">
    <property type="entry name" value="CELL DIVISION PROTEIN FTSQ"/>
    <property type="match status" value="1"/>
</dbReference>
<organism evidence="10 11">
    <name type="scientific">Sporolactobacillus putidus</name>
    <dbReference type="NCBI Taxonomy" id="492735"/>
    <lineage>
        <taxon>Bacteria</taxon>
        <taxon>Bacillati</taxon>
        <taxon>Bacillota</taxon>
        <taxon>Bacilli</taxon>
        <taxon>Bacillales</taxon>
        <taxon>Sporolactobacillaceae</taxon>
        <taxon>Sporolactobacillus</taxon>
    </lineage>
</organism>
<evidence type="ECO:0000256" key="3">
    <source>
        <dbReference type="ARBA" id="ARBA00022618"/>
    </source>
</evidence>
<keyword evidence="11" id="KW-1185">Reference proteome</keyword>
<evidence type="ECO:0000313" key="11">
    <source>
        <dbReference type="Proteomes" id="UP000654670"/>
    </source>
</evidence>
<evidence type="ECO:0000256" key="6">
    <source>
        <dbReference type="ARBA" id="ARBA00023136"/>
    </source>
</evidence>
<comment type="subcellular location">
    <subcellularLocation>
        <location evidence="8">Cell membrane</location>
        <topology evidence="8">Single-pass type II membrane protein</topology>
    </subcellularLocation>
    <subcellularLocation>
        <location evidence="1">Membrane</location>
    </subcellularLocation>
    <text evidence="8">Localizes to the division septum.</text>
</comment>
<name>A0A917RYE9_9BACL</name>
<keyword evidence="5 8" id="KW-1133">Transmembrane helix</keyword>
<dbReference type="RefSeq" id="WP_188801597.1">
    <property type="nucleotide sequence ID" value="NZ_BMOK01000002.1"/>
</dbReference>
<feature type="transmembrane region" description="Helical" evidence="8">
    <location>
        <begin position="28"/>
        <end position="45"/>
    </location>
</feature>
<dbReference type="InterPro" id="IPR034746">
    <property type="entry name" value="POTRA"/>
</dbReference>
<dbReference type="EMBL" id="BMOK01000002">
    <property type="protein sequence ID" value="GGL44742.1"/>
    <property type="molecule type" value="Genomic_DNA"/>
</dbReference>
<dbReference type="Pfam" id="PF08478">
    <property type="entry name" value="POTRA_1"/>
    <property type="match status" value="1"/>
</dbReference>
<sequence length="255" mass="28213">MDRKKVVPLEDRLPQLKKERKQKANRRFIFYASFFFLLILVVIYFQSPLSKVSQISVSGEQLASSGQVIQASGISDQTHIWDVRPATAENRIEKLPTVQTASVRTVFPNRVTIQIKEYDRKAYLEKNGGYYPILQNGALLGKLPGSGLPVDAPILYGFSRQAELSAVTEGLAKIPQQVIHSISDIHYIPGPTNNDNLVLYMNDGNRVVASTTTFVKNIQLYPEIAANLPKGAHGTIHLSVGSYFVPDSAKSSAQN</sequence>
<dbReference type="PANTHER" id="PTHR37820">
    <property type="entry name" value="CELL DIVISION PROTEIN DIVIB"/>
    <property type="match status" value="1"/>
</dbReference>
<evidence type="ECO:0000313" key="10">
    <source>
        <dbReference type="EMBL" id="GGL44742.1"/>
    </source>
</evidence>
<evidence type="ECO:0000256" key="2">
    <source>
        <dbReference type="ARBA" id="ARBA00022475"/>
    </source>
</evidence>
<dbReference type="GO" id="GO:0032153">
    <property type="term" value="C:cell division site"/>
    <property type="evidence" value="ECO:0007669"/>
    <property type="project" value="UniProtKB-UniRule"/>
</dbReference>
<evidence type="ECO:0000256" key="4">
    <source>
        <dbReference type="ARBA" id="ARBA00022692"/>
    </source>
</evidence>
<dbReference type="HAMAP" id="MF_00912">
    <property type="entry name" value="DivIB"/>
    <property type="match status" value="1"/>
</dbReference>
<accession>A0A917RYE9</accession>
<feature type="domain" description="POTRA" evidence="9">
    <location>
        <begin position="50"/>
        <end position="118"/>
    </location>
</feature>
<evidence type="ECO:0000256" key="7">
    <source>
        <dbReference type="ARBA" id="ARBA00023306"/>
    </source>
</evidence>
<dbReference type="Proteomes" id="UP000654670">
    <property type="component" value="Unassembled WGS sequence"/>
</dbReference>
<keyword evidence="2 8" id="KW-1003">Cell membrane</keyword>
<dbReference type="PROSITE" id="PS51779">
    <property type="entry name" value="POTRA"/>
    <property type="match status" value="1"/>
</dbReference>
<keyword evidence="7 8" id="KW-0131">Cell cycle</keyword>
<dbReference type="Gene3D" id="3.10.20.310">
    <property type="entry name" value="membrane protein fhac"/>
    <property type="match status" value="1"/>
</dbReference>
<dbReference type="Gene3D" id="3.40.50.10960">
    <property type="match status" value="1"/>
</dbReference>
<dbReference type="Pfam" id="PF03799">
    <property type="entry name" value="FtsQ_DivIB_C"/>
    <property type="match status" value="1"/>
</dbReference>
<dbReference type="InterPro" id="IPR013685">
    <property type="entry name" value="POTRA_FtsQ_type"/>
</dbReference>
<dbReference type="GO" id="GO:0043093">
    <property type="term" value="P:FtsZ-dependent cytokinesis"/>
    <property type="evidence" value="ECO:0007669"/>
    <property type="project" value="UniProtKB-UniRule"/>
</dbReference>
<protein>
    <recommendedName>
        <fullName evidence="8">Cell division protein DivIB</fullName>
    </recommendedName>
</protein>
<reference evidence="10" key="1">
    <citation type="journal article" date="2014" name="Int. J. Syst. Evol. Microbiol.">
        <title>Complete genome sequence of Corynebacterium casei LMG S-19264T (=DSM 44701T), isolated from a smear-ripened cheese.</title>
        <authorList>
            <consortium name="US DOE Joint Genome Institute (JGI-PGF)"/>
            <person name="Walter F."/>
            <person name="Albersmeier A."/>
            <person name="Kalinowski J."/>
            <person name="Ruckert C."/>
        </authorList>
    </citation>
    <scope>NUCLEOTIDE SEQUENCE</scope>
    <source>
        <strain evidence="10">JCM 15325</strain>
    </source>
</reference>
<evidence type="ECO:0000259" key="9">
    <source>
        <dbReference type="PROSITE" id="PS51779"/>
    </source>
</evidence>
<dbReference type="InterPro" id="IPR005548">
    <property type="entry name" value="Cell_div_FtsQ/DivIB_C"/>
</dbReference>
<comment type="caution">
    <text evidence="10">The sequence shown here is derived from an EMBL/GenBank/DDBJ whole genome shotgun (WGS) entry which is preliminary data.</text>
</comment>
<reference evidence="10" key="2">
    <citation type="submission" date="2020-09" db="EMBL/GenBank/DDBJ databases">
        <authorList>
            <person name="Sun Q."/>
            <person name="Ohkuma M."/>
        </authorList>
    </citation>
    <scope>NUCLEOTIDE SEQUENCE</scope>
    <source>
        <strain evidence="10">JCM 15325</strain>
    </source>
</reference>
<evidence type="ECO:0000256" key="1">
    <source>
        <dbReference type="ARBA" id="ARBA00004370"/>
    </source>
</evidence>
<dbReference type="InterPro" id="IPR050487">
    <property type="entry name" value="FtsQ_DivIB"/>
</dbReference>
<keyword evidence="3 8" id="KW-0132">Cell division</keyword>
<dbReference type="InterPro" id="IPR026580">
    <property type="entry name" value="DivIB"/>
</dbReference>
<proteinExistence type="inferred from homology"/>
<comment type="similarity">
    <text evidence="8">Belongs to the FtsQ/DivIB family. DivIB subfamily.</text>
</comment>
<keyword evidence="4 8" id="KW-0812">Transmembrane</keyword>
<dbReference type="GO" id="GO:0005886">
    <property type="term" value="C:plasma membrane"/>
    <property type="evidence" value="ECO:0007669"/>
    <property type="project" value="UniProtKB-SubCell"/>
</dbReference>
<dbReference type="AlphaFoldDB" id="A0A917RYE9"/>
<keyword evidence="6 8" id="KW-0472">Membrane</keyword>
<evidence type="ECO:0000256" key="5">
    <source>
        <dbReference type="ARBA" id="ARBA00022989"/>
    </source>
</evidence>
<gene>
    <name evidence="8 10" type="primary">divIB</name>
    <name evidence="10" type="ORF">GCM10007968_06000</name>
</gene>
<evidence type="ECO:0000256" key="8">
    <source>
        <dbReference type="HAMAP-Rule" id="MF_00912"/>
    </source>
</evidence>
<comment type="function">
    <text evidence="8">Cell division protein that may be involved in stabilizing or promoting the assembly of the division complex.</text>
</comment>